<evidence type="ECO:0000313" key="1">
    <source>
        <dbReference type="EMBL" id="EOL45800.1"/>
    </source>
</evidence>
<sequence>MCEYCIRGKAIVKGIEPTPFGDHEQEISIYKYLLVSRVTYHGTRAVPIKYCPMCGRKLEEVDDVQPNQSR</sequence>
<proteinExistence type="predicted"/>
<dbReference type="Proteomes" id="UP000013840">
    <property type="component" value="Unassembled WGS sequence"/>
</dbReference>
<name>R3WVH2_9ENTE</name>
<evidence type="ECO:0000313" key="2">
    <source>
        <dbReference type="Proteomes" id="UP000013840"/>
    </source>
</evidence>
<dbReference type="AlphaFoldDB" id="R3WVH2"/>
<comment type="caution">
    <text evidence="1">The sequence shown here is derived from an EMBL/GenBank/DDBJ whole genome shotgun (WGS) entry which is preliminary data.</text>
</comment>
<reference evidence="1 2" key="1">
    <citation type="submission" date="2013-02" db="EMBL/GenBank/DDBJ databases">
        <title>The Genome Sequence of Enterococcus caccae BAA-1240.</title>
        <authorList>
            <consortium name="The Broad Institute Genome Sequencing Platform"/>
            <consortium name="The Broad Institute Genome Sequencing Center for Infectious Disease"/>
            <person name="Earl A.M."/>
            <person name="Gilmore M.S."/>
            <person name="Lebreton F."/>
            <person name="Walker B."/>
            <person name="Young S.K."/>
            <person name="Zeng Q."/>
            <person name="Gargeya S."/>
            <person name="Fitzgerald M."/>
            <person name="Haas B."/>
            <person name="Abouelleil A."/>
            <person name="Alvarado L."/>
            <person name="Arachchi H.M."/>
            <person name="Berlin A.M."/>
            <person name="Chapman S.B."/>
            <person name="Dewar J."/>
            <person name="Goldberg J."/>
            <person name="Griggs A."/>
            <person name="Gujja S."/>
            <person name="Hansen M."/>
            <person name="Howarth C."/>
            <person name="Imamovic A."/>
            <person name="Larimer J."/>
            <person name="McCowan C."/>
            <person name="Murphy C."/>
            <person name="Neiman D."/>
            <person name="Pearson M."/>
            <person name="Priest M."/>
            <person name="Roberts A."/>
            <person name="Saif S."/>
            <person name="Shea T."/>
            <person name="Sisk P."/>
            <person name="Sykes S."/>
            <person name="Wortman J."/>
            <person name="Nusbaum C."/>
            <person name="Birren B."/>
        </authorList>
    </citation>
    <scope>NUCLEOTIDE SEQUENCE [LARGE SCALE GENOMIC DNA]</scope>
    <source>
        <strain evidence="1 2">ATCC BAA-1240</strain>
    </source>
</reference>
<accession>R3WVH2</accession>
<keyword evidence="2" id="KW-1185">Reference proteome</keyword>
<dbReference type="EMBL" id="AJAU01000017">
    <property type="protein sequence ID" value="EOL45800.1"/>
    <property type="molecule type" value="Genomic_DNA"/>
</dbReference>
<protein>
    <submittedName>
        <fullName evidence="1">Uncharacterized protein</fullName>
    </submittedName>
</protein>
<gene>
    <name evidence="1" type="ORF">UC7_01597</name>
</gene>
<organism evidence="1 2">
    <name type="scientific">Enterococcus caccae ATCC BAA-1240</name>
    <dbReference type="NCBI Taxonomy" id="1158612"/>
    <lineage>
        <taxon>Bacteria</taxon>
        <taxon>Bacillati</taxon>
        <taxon>Bacillota</taxon>
        <taxon>Bacilli</taxon>
        <taxon>Lactobacillales</taxon>
        <taxon>Enterococcaceae</taxon>
        <taxon>Enterococcus</taxon>
    </lineage>
</organism>